<evidence type="ECO:0000313" key="3">
    <source>
        <dbReference type="Proteomes" id="UP000243459"/>
    </source>
</evidence>
<sequence length="87" mass="9241">MNGGPSGFHASEASSSRSGPQEAEFAHVQPTNVAIELAGTSLVDRQAKKRRKLNKVSSQGPGREAEVETKVILVDNGSPAQEERVDL</sequence>
<dbReference type="AlphaFoldDB" id="A0A5P1FNR4"/>
<evidence type="ECO:0000256" key="1">
    <source>
        <dbReference type="SAM" id="MobiDB-lite"/>
    </source>
</evidence>
<feature type="region of interest" description="Disordered" evidence="1">
    <location>
        <begin position="46"/>
        <end position="87"/>
    </location>
</feature>
<proteinExistence type="predicted"/>
<evidence type="ECO:0000313" key="2">
    <source>
        <dbReference type="EMBL" id="ONK79956.1"/>
    </source>
</evidence>
<gene>
    <name evidence="2" type="ORF">A4U43_C01F12240</name>
</gene>
<name>A0A5P1FNR4_ASPOF</name>
<organism evidence="2 3">
    <name type="scientific">Asparagus officinalis</name>
    <name type="common">Garden asparagus</name>
    <dbReference type="NCBI Taxonomy" id="4686"/>
    <lineage>
        <taxon>Eukaryota</taxon>
        <taxon>Viridiplantae</taxon>
        <taxon>Streptophyta</taxon>
        <taxon>Embryophyta</taxon>
        <taxon>Tracheophyta</taxon>
        <taxon>Spermatophyta</taxon>
        <taxon>Magnoliopsida</taxon>
        <taxon>Liliopsida</taxon>
        <taxon>Asparagales</taxon>
        <taxon>Asparagaceae</taxon>
        <taxon>Asparagoideae</taxon>
        <taxon>Asparagus</taxon>
    </lineage>
</organism>
<protein>
    <submittedName>
        <fullName evidence="2">Uncharacterized protein</fullName>
    </submittedName>
</protein>
<dbReference type="Gramene" id="ONK79956">
    <property type="protein sequence ID" value="ONK79956"/>
    <property type="gene ID" value="A4U43_C01F12240"/>
</dbReference>
<feature type="region of interest" description="Disordered" evidence="1">
    <location>
        <begin position="1"/>
        <end position="26"/>
    </location>
</feature>
<keyword evidence="3" id="KW-1185">Reference proteome</keyword>
<reference evidence="3" key="1">
    <citation type="journal article" date="2017" name="Nat. Commun.">
        <title>The asparagus genome sheds light on the origin and evolution of a young Y chromosome.</title>
        <authorList>
            <person name="Harkess A."/>
            <person name="Zhou J."/>
            <person name="Xu C."/>
            <person name="Bowers J.E."/>
            <person name="Van der Hulst R."/>
            <person name="Ayyampalayam S."/>
            <person name="Mercati F."/>
            <person name="Riccardi P."/>
            <person name="McKain M.R."/>
            <person name="Kakrana A."/>
            <person name="Tang H."/>
            <person name="Ray J."/>
            <person name="Groenendijk J."/>
            <person name="Arikit S."/>
            <person name="Mathioni S.M."/>
            <person name="Nakano M."/>
            <person name="Shan H."/>
            <person name="Telgmann-Rauber A."/>
            <person name="Kanno A."/>
            <person name="Yue Z."/>
            <person name="Chen H."/>
            <person name="Li W."/>
            <person name="Chen Y."/>
            <person name="Xu X."/>
            <person name="Zhang Y."/>
            <person name="Luo S."/>
            <person name="Chen H."/>
            <person name="Gao J."/>
            <person name="Mao Z."/>
            <person name="Pires J.C."/>
            <person name="Luo M."/>
            <person name="Kudrna D."/>
            <person name="Wing R.A."/>
            <person name="Meyers B.C."/>
            <person name="Yi K."/>
            <person name="Kong H."/>
            <person name="Lavrijsen P."/>
            <person name="Sunseri F."/>
            <person name="Falavigna A."/>
            <person name="Ye Y."/>
            <person name="Leebens-Mack J.H."/>
            <person name="Chen G."/>
        </authorList>
    </citation>
    <scope>NUCLEOTIDE SEQUENCE [LARGE SCALE GENOMIC DNA]</scope>
    <source>
        <strain evidence="3">cv. DH0086</strain>
    </source>
</reference>
<dbReference type="EMBL" id="CM007381">
    <property type="protein sequence ID" value="ONK79956.1"/>
    <property type="molecule type" value="Genomic_DNA"/>
</dbReference>
<accession>A0A5P1FNR4</accession>
<dbReference type="Proteomes" id="UP000243459">
    <property type="component" value="Chromosome 1"/>
</dbReference>